<dbReference type="Gene3D" id="3.40.50.300">
    <property type="entry name" value="P-loop containing nucleotide triphosphate hydrolases"/>
    <property type="match status" value="1"/>
</dbReference>
<dbReference type="GO" id="GO:0005524">
    <property type="term" value="F:ATP binding"/>
    <property type="evidence" value="ECO:0007669"/>
    <property type="project" value="InterPro"/>
</dbReference>
<dbReference type="InterPro" id="IPR050921">
    <property type="entry name" value="T4SS_GSP_E_ATPase"/>
</dbReference>
<dbReference type="InterPro" id="IPR006321">
    <property type="entry name" value="PilT/PilU"/>
</dbReference>
<reference evidence="3 4" key="1">
    <citation type="submission" date="2016-10" db="EMBL/GenBank/DDBJ databases">
        <authorList>
            <person name="de Groot N.N."/>
        </authorList>
    </citation>
    <scope>NUCLEOTIDE SEQUENCE [LARGE SCALE GENOMIC DNA]</scope>
    <source>
        <strain evidence="3 4">JCM 21544</strain>
    </source>
</reference>
<accession>A0A1G9FWL3</accession>
<dbReference type="PROSITE" id="PS00662">
    <property type="entry name" value="T2SP_E"/>
    <property type="match status" value="1"/>
</dbReference>
<feature type="domain" description="Bacterial type II secretion system protein E" evidence="2">
    <location>
        <begin position="202"/>
        <end position="216"/>
    </location>
</feature>
<evidence type="ECO:0000313" key="3">
    <source>
        <dbReference type="EMBL" id="SDK92770.1"/>
    </source>
</evidence>
<dbReference type="GO" id="GO:0016887">
    <property type="term" value="F:ATP hydrolysis activity"/>
    <property type="evidence" value="ECO:0007669"/>
    <property type="project" value="InterPro"/>
</dbReference>
<dbReference type="Gene3D" id="3.30.450.90">
    <property type="match status" value="1"/>
</dbReference>
<dbReference type="STRING" id="137658.SAMN05216186_11226"/>
<evidence type="ECO:0000313" key="4">
    <source>
        <dbReference type="Proteomes" id="UP000198706"/>
    </source>
</evidence>
<dbReference type="Pfam" id="PF00437">
    <property type="entry name" value="T2SSE"/>
    <property type="match status" value="1"/>
</dbReference>
<name>A0A1G9FWL3_9PSED</name>
<dbReference type="CDD" id="cd01131">
    <property type="entry name" value="PilT"/>
    <property type="match status" value="1"/>
</dbReference>
<dbReference type="SUPFAM" id="SSF52540">
    <property type="entry name" value="P-loop containing nucleoside triphosphate hydrolases"/>
    <property type="match status" value="1"/>
</dbReference>
<dbReference type="PANTHER" id="PTHR30486">
    <property type="entry name" value="TWITCHING MOTILITY PROTEIN PILT"/>
    <property type="match status" value="1"/>
</dbReference>
<dbReference type="NCBIfam" id="TIGR01420">
    <property type="entry name" value="pilT_fam"/>
    <property type="match status" value="1"/>
</dbReference>
<dbReference type="RefSeq" id="WP_084338603.1">
    <property type="nucleotide sequence ID" value="NZ_FNFD01000012.1"/>
</dbReference>
<dbReference type="InterPro" id="IPR001482">
    <property type="entry name" value="T2SS/T4SS_dom"/>
</dbReference>
<keyword evidence="4" id="KW-1185">Reference proteome</keyword>
<comment type="similarity">
    <text evidence="1">Belongs to the GSP E family.</text>
</comment>
<protein>
    <submittedName>
        <fullName evidence="3">Twitching motility protein PilU</fullName>
    </submittedName>
</protein>
<evidence type="ECO:0000259" key="2">
    <source>
        <dbReference type="PROSITE" id="PS00662"/>
    </source>
</evidence>
<dbReference type="Proteomes" id="UP000198706">
    <property type="component" value="Unassembled WGS sequence"/>
</dbReference>
<sequence>MDQSPTGARPDIFPYLYLLHQRGGSDMFLSVGAPPHIKLEGRTQPVAEPPLVPGSVQHMAYQLMTQKQIVEFERDLEMNLAISLPNSGRFRVNVYLQRGEVAMVVRLVKSEIPRIATLGLPPILERLALLDRGLVLVVGAAGSGKSTTLASMLDYRNSNKSGHILCIEDPIEFIHQHKRSVIDQREVGLDCHSFADALRNVLREAPDVIMLGEVRDLDTMQHALHYAETGHLCLATLHATGSVQTLERIVHFFPEEARRQILADLAQNLVAVIGQRLVPGVAQKRVAAVELMLATPYIRDLIQRDQFDDLRSAIARAGEQGLQTFDQHLYQLYENGRISLEEALRHADSRTDLTLRIKLEHGFGANEAEKKVLRDS</sequence>
<dbReference type="OrthoDB" id="9804785at2"/>
<dbReference type="InterPro" id="IPR027417">
    <property type="entry name" value="P-loop_NTPase"/>
</dbReference>
<proteinExistence type="inferred from homology"/>
<dbReference type="EMBL" id="FNFD01000012">
    <property type="protein sequence ID" value="SDK92770.1"/>
    <property type="molecule type" value="Genomic_DNA"/>
</dbReference>
<evidence type="ECO:0000256" key="1">
    <source>
        <dbReference type="ARBA" id="ARBA00006611"/>
    </source>
</evidence>
<gene>
    <name evidence="3" type="ORF">SAMN05216186_11226</name>
</gene>
<organism evidence="3 4">
    <name type="scientific">Pseudomonas indica</name>
    <dbReference type="NCBI Taxonomy" id="137658"/>
    <lineage>
        <taxon>Bacteria</taxon>
        <taxon>Pseudomonadati</taxon>
        <taxon>Pseudomonadota</taxon>
        <taxon>Gammaproteobacteria</taxon>
        <taxon>Pseudomonadales</taxon>
        <taxon>Pseudomonadaceae</taxon>
        <taxon>Pseudomonas</taxon>
    </lineage>
</organism>
<dbReference type="AlphaFoldDB" id="A0A1G9FWL3"/>
<dbReference type="PANTHER" id="PTHR30486:SF12">
    <property type="entry name" value="TYPE IV PILUS ATPASE PILU"/>
    <property type="match status" value="1"/>
</dbReference>